<dbReference type="PANTHER" id="PTHR11895">
    <property type="entry name" value="TRANSAMIDASE"/>
    <property type="match status" value="1"/>
</dbReference>
<dbReference type="OrthoDB" id="7245165at2"/>
<dbReference type="Gene3D" id="3.90.1300.10">
    <property type="entry name" value="Amidase signature (AS) domain"/>
    <property type="match status" value="1"/>
</dbReference>
<evidence type="ECO:0000259" key="1">
    <source>
        <dbReference type="Pfam" id="PF01425"/>
    </source>
</evidence>
<dbReference type="GO" id="GO:0003824">
    <property type="term" value="F:catalytic activity"/>
    <property type="evidence" value="ECO:0007669"/>
    <property type="project" value="InterPro"/>
</dbReference>
<dbReference type="KEGG" id="pstg:E8M01_20320"/>
<dbReference type="AlphaFoldDB" id="A0A4D7B7Q0"/>
<dbReference type="RefSeq" id="WP_136961801.1">
    <property type="nucleotide sequence ID" value="NZ_CP039690.1"/>
</dbReference>
<dbReference type="SUPFAM" id="SSF75304">
    <property type="entry name" value="Amidase signature (AS) enzymes"/>
    <property type="match status" value="1"/>
</dbReference>
<organism evidence="2 3">
    <name type="scientific">Phreatobacter stygius</name>
    <dbReference type="NCBI Taxonomy" id="1940610"/>
    <lineage>
        <taxon>Bacteria</taxon>
        <taxon>Pseudomonadati</taxon>
        <taxon>Pseudomonadota</taxon>
        <taxon>Alphaproteobacteria</taxon>
        <taxon>Hyphomicrobiales</taxon>
        <taxon>Phreatobacteraceae</taxon>
        <taxon>Phreatobacter</taxon>
    </lineage>
</organism>
<keyword evidence="3" id="KW-1185">Reference proteome</keyword>
<evidence type="ECO:0000313" key="3">
    <source>
        <dbReference type="Proteomes" id="UP000298781"/>
    </source>
</evidence>
<accession>A0A4D7B7Q0</accession>
<dbReference type="PANTHER" id="PTHR11895:SF76">
    <property type="entry name" value="INDOLEACETAMIDE HYDROLASE"/>
    <property type="match status" value="1"/>
</dbReference>
<dbReference type="InterPro" id="IPR000120">
    <property type="entry name" value="Amidase"/>
</dbReference>
<dbReference type="InterPro" id="IPR036928">
    <property type="entry name" value="AS_sf"/>
</dbReference>
<dbReference type="Proteomes" id="UP000298781">
    <property type="component" value="Chromosome"/>
</dbReference>
<sequence>MEPCDLSAVEARALIGAKQLSASELLESCIGRIEAVDHAVNAMVARDFERARATAKAADAATVRGDALGALHGLPVGVKDLENTAGLRTTFGSVLFRDNVPTEDQLIVRSVRQAGAIVIGKTNTPEWGAGANTRNAVYGATGNPFDPSRSAAGSSGGSGVVLATNMVPIATGSDTGGSLRNPAAFNGIVGFRPSPGVVPSERRLLGWNPLSVSGPMARTVPDLCLLLSTMASDDAADPLSTTIHGRTVRRPEDFAIPGSADLSALRVALTPDFGFAPTERHIREVFAEKTGLFRHVFAGADDTTPDCSGTDKTFEVLRSMSFMASMYERVRDTPELVGPNVRANVEEGLRYSALDATQAMKHQTVLYRRWQTFFERYDVILTPAVTLSPRPWSELYPAEIDGQPTRSYFHWLANAYAVTVVGHPAISLPVGLDRNGMPFGLQIVGPRGGDAKVLAVAAALERLLAGDPRTARPVPDIGRLRTAPALSDSPGFMGFD</sequence>
<name>A0A4D7B7Q0_9HYPH</name>
<evidence type="ECO:0000313" key="2">
    <source>
        <dbReference type="EMBL" id="QCI66358.1"/>
    </source>
</evidence>
<dbReference type="Pfam" id="PF01425">
    <property type="entry name" value="Amidase"/>
    <property type="match status" value="1"/>
</dbReference>
<protein>
    <submittedName>
        <fullName evidence="2">Amidase</fullName>
    </submittedName>
</protein>
<gene>
    <name evidence="2" type="ORF">E8M01_20320</name>
</gene>
<reference evidence="2 3" key="1">
    <citation type="submission" date="2019-04" db="EMBL/GenBank/DDBJ databases">
        <title>Phreatobacter aquaticus sp. nov.</title>
        <authorList>
            <person name="Choi A."/>
        </authorList>
    </citation>
    <scope>NUCLEOTIDE SEQUENCE [LARGE SCALE GENOMIC DNA]</scope>
    <source>
        <strain evidence="2 3">KCTC 52518</strain>
    </source>
</reference>
<dbReference type="EMBL" id="CP039690">
    <property type="protein sequence ID" value="QCI66358.1"/>
    <property type="molecule type" value="Genomic_DNA"/>
</dbReference>
<proteinExistence type="predicted"/>
<feature type="domain" description="Amidase" evidence="1">
    <location>
        <begin position="24"/>
        <end position="454"/>
    </location>
</feature>
<dbReference type="InterPro" id="IPR023631">
    <property type="entry name" value="Amidase_dom"/>
</dbReference>